<dbReference type="RefSeq" id="WP_132873789.1">
    <property type="nucleotide sequence ID" value="NZ_SMGG01000004.1"/>
</dbReference>
<keyword evidence="12" id="KW-1003">Cell membrane</keyword>
<dbReference type="PANTHER" id="PTHR30040">
    <property type="entry name" value="THIAMINE BIOSYNTHESIS LIPOPROTEIN APBE"/>
    <property type="match status" value="1"/>
</dbReference>
<dbReference type="PIRSF" id="PIRSF006268">
    <property type="entry name" value="ApbE"/>
    <property type="match status" value="1"/>
</dbReference>
<dbReference type="SUPFAM" id="SSF143631">
    <property type="entry name" value="ApbE-like"/>
    <property type="match status" value="1"/>
</dbReference>
<dbReference type="PANTHER" id="PTHR30040:SF2">
    <property type="entry name" value="FAD:PROTEIN FMN TRANSFERASE"/>
    <property type="match status" value="1"/>
</dbReference>
<keyword evidence="3 10" id="KW-0285">Flavoprotein</keyword>
<dbReference type="Pfam" id="PF02424">
    <property type="entry name" value="ApbE"/>
    <property type="match status" value="1"/>
</dbReference>
<dbReference type="PROSITE" id="PS51257">
    <property type="entry name" value="PROKAR_LIPOPROTEIN"/>
    <property type="match status" value="1"/>
</dbReference>
<reference evidence="13 14" key="1">
    <citation type="submission" date="2019-03" db="EMBL/GenBank/DDBJ databases">
        <title>Genomic Encyclopedia of Type Strains, Phase IV (KMG-IV): sequencing the most valuable type-strain genomes for metagenomic binning, comparative biology and taxonomic classification.</title>
        <authorList>
            <person name="Goeker M."/>
        </authorList>
    </citation>
    <scope>NUCLEOTIDE SEQUENCE [LARGE SCALE GENOMIC DNA]</scope>
    <source>
        <strain evidence="13 14">DSM 24984</strain>
    </source>
</reference>
<evidence type="ECO:0000256" key="12">
    <source>
        <dbReference type="RuleBase" id="RU363002"/>
    </source>
</evidence>
<keyword evidence="5 10" id="KW-0479">Metal-binding</keyword>
<dbReference type="GO" id="GO:0005886">
    <property type="term" value="C:plasma membrane"/>
    <property type="evidence" value="ECO:0007669"/>
    <property type="project" value="UniProtKB-SubCell"/>
</dbReference>
<keyword evidence="7 10" id="KW-0460">Magnesium</keyword>
<evidence type="ECO:0000256" key="6">
    <source>
        <dbReference type="ARBA" id="ARBA00022827"/>
    </source>
</evidence>
<evidence type="ECO:0000256" key="10">
    <source>
        <dbReference type="PIRNR" id="PIRNR006268"/>
    </source>
</evidence>
<organism evidence="13 14">
    <name type="scientific">Seleniivibrio woodruffii</name>
    <dbReference type="NCBI Taxonomy" id="1078050"/>
    <lineage>
        <taxon>Bacteria</taxon>
        <taxon>Pseudomonadati</taxon>
        <taxon>Deferribacterota</taxon>
        <taxon>Deferribacteres</taxon>
        <taxon>Deferribacterales</taxon>
        <taxon>Geovibrionaceae</taxon>
        <taxon>Seleniivibrio</taxon>
    </lineage>
</organism>
<feature type="binding site" evidence="11">
    <location>
        <position position="260"/>
    </location>
    <ligand>
        <name>Mg(2+)</name>
        <dbReference type="ChEBI" id="CHEBI:18420"/>
    </ligand>
</feature>
<protein>
    <recommendedName>
        <fullName evidence="2 10">FAD:protein FMN transferase</fullName>
        <ecNumber evidence="1 10">2.7.1.180</ecNumber>
    </recommendedName>
    <alternativeName>
        <fullName evidence="8 10">Flavin transferase</fullName>
    </alternativeName>
</protein>
<keyword evidence="4 10" id="KW-0808">Transferase</keyword>
<dbReference type="EC" id="2.7.1.180" evidence="1 10"/>
<keyword evidence="14" id="KW-1185">Reference proteome</keyword>
<keyword evidence="12" id="KW-0997">Cell inner membrane</keyword>
<comment type="function">
    <text evidence="12">Flavin transferase that catalyzes the transfer of the FMN moiety of FAD and its covalent binding to the hydroxyl group of a threonine residue in a target flavoprotein.</text>
</comment>
<evidence type="ECO:0000256" key="11">
    <source>
        <dbReference type="PIRSR" id="PIRSR006268-2"/>
    </source>
</evidence>
<evidence type="ECO:0000256" key="2">
    <source>
        <dbReference type="ARBA" id="ARBA00016337"/>
    </source>
</evidence>
<proteinExistence type="inferred from homology"/>
<evidence type="ECO:0000313" key="13">
    <source>
        <dbReference type="EMBL" id="TCK60932.1"/>
    </source>
</evidence>
<feature type="binding site" evidence="11">
    <location>
        <position position="144"/>
    </location>
    <ligand>
        <name>Mg(2+)</name>
        <dbReference type="ChEBI" id="CHEBI:18420"/>
    </ligand>
</feature>
<comment type="catalytic activity">
    <reaction evidence="9 10 12">
        <text>L-threonyl-[protein] + FAD = FMN-L-threonyl-[protein] + AMP + H(+)</text>
        <dbReference type="Rhea" id="RHEA:36847"/>
        <dbReference type="Rhea" id="RHEA-COMP:11060"/>
        <dbReference type="Rhea" id="RHEA-COMP:11061"/>
        <dbReference type="ChEBI" id="CHEBI:15378"/>
        <dbReference type="ChEBI" id="CHEBI:30013"/>
        <dbReference type="ChEBI" id="CHEBI:57692"/>
        <dbReference type="ChEBI" id="CHEBI:74257"/>
        <dbReference type="ChEBI" id="CHEBI:456215"/>
        <dbReference type="EC" id="2.7.1.180"/>
    </reaction>
</comment>
<keyword evidence="6 10" id="KW-0274">FAD</keyword>
<comment type="cofactor">
    <cofactor evidence="11">
        <name>Mg(2+)</name>
        <dbReference type="ChEBI" id="CHEBI:18420"/>
    </cofactor>
    <cofactor evidence="11">
        <name>Mn(2+)</name>
        <dbReference type="ChEBI" id="CHEBI:29035"/>
    </cofactor>
    <text evidence="11">Magnesium. Can also use manganese.</text>
</comment>
<evidence type="ECO:0000256" key="7">
    <source>
        <dbReference type="ARBA" id="ARBA00022842"/>
    </source>
</evidence>
<evidence type="ECO:0000256" key="4">
    <source>
        <dbReference type="ARBA" id="ARBA00022679"/>
    </source>
</evidence>
<evidence type="ECO:0000313" key="14">
    <source>
        <dbReference type="Proteomes" id="UP000294614"/>
    </source>
</evidence>
<evidence type="ECO:0000256" key="3">
    <source>
        <dbReference type="ARBA" id="ARBA00022630"/>
    </source>
</evidence>
<evidence type="ECO:0000256" key="1">
    <source>
        <dbReference type="ARBA" id="ARBA00011955"/>
    </source>
</evidence>
<dbReference type="GO" id="GO:0046872">
    <property type="term" value="F:metal ion binding"/>
    <property type="evidence" value="ECO:0007669"/>
    <property type="project" value="UniProtKB-UniRule"/>
</dbReference>
<dbReference type="OrthoDB" id="9778595at2"/>
<name>A0A4R1K981_9BACT</name>
<dbReference type="InterPro" id="IPR003374">
    <property type="entry name" value="ApbE-like_sf"/>
</dbReference>
<dbReference type="Proteomes" id="UP000294614">
    <property type="component" value="Unassembled WGS sequence"/>
</dbReference>
<comment type="subcellular location">
    <subcellularLocation>
        <location evidence="12">Cell inner membrane</location>
        <topology evidence="12">Lipid-anchor</topology>
        <orientation evidence="12">Periplasmic side</orientation>
    </subcellularLocation>
</comment>
<dbReference type="Gene3D" id="3.10.520.10">
    <property type="entry name" value="ApbE-like domains"/>
    <property type="match status" value="1"/>
</dbReference>
<evidence type="ECO:0000256" key="8">
    <source>
        <dbReference type="ARBA" id="ARBA00031306"/>
    </source>
</evidence>
<accession>A0A4R1K981</accession>
<feature type="binding site" evidence="11">
    <location>
        <position position="256"/>
    </location>
    <ligand>
        <name>Mg(2+)</name>
        <dbReference type="ChEBI" id="CHEBI:18420"/>
    </ligand>
</feature>
<dbReference type="InterPro" id="IPR024932">
    <property type="entry name" value="ApbE"/>
</dbReference>
<keyword evidence="12 13" id="KW-0449">Lipoprotein</keyword>
<evidence type="ECO:0000256" key="5">
    <source>
        <dbReference type="ARBA" id="ARBA00022723"/>
    </source>
</evidence>
<evidence type="ECO:0000256" key="9">
    <source>
        <dbReference type="ARBA" id="ARBA00048540"/>
    </source>
</evidence>
<keyword evidence="12" id="KW-0472">Membrane</keyword>
<dbReference type="AlphaFoldDB" id="A0A4R1K981"/>
<dbReference type="GO" id="GO:0016740">
    <property type="term" value="F:transferase activity"/>
    <property type="evidence" value="ECO:0007669"/>
    <property type="project" value="UniProtKB-UniRule"/>
</dbReference>
<sequence length="302" mass="33533">MPSLFAKILCCLLIVALFGCKESYKTEQFYAMGTFVSITVPEKNADIIVNARSKITSLEAAVKEDTEKFNRNPRYKPRPAVAELIERGSSYELITDGRFSVYAATISKLYGFPEGAYRVPDQSELDTALDNISRGTNVSLDLGAYAKGWIVDEAIRTIKEAGIKTAMVNAGGDLYALGKRPDRDWRVAIQDPKNSRDYISIVNLENMAVATSGDYERAFKAPDGRMIFHIFDATTGQNPEYYHSVSVIAPTTEEADGLSTAFFLINPSEVRAKCAKLKTPVLLYTVNGNLMKLCGWEKFEKK</sequence>
<comment type="similarity">
    <text evidence="10 12">Belongs to the ApbE family.</text>
</comment>
<dbReference type="EMBL" id="SMGG01000004">
    <property type="protein sequence ID" value="TCK60932.1"/>
    <property type="molecule type" value="Genomic_DNA"/>
</dbReference>
<gene>
    <name evidence="13" type="ORF">C8D98_1813</name>
</gene>
<comment type="caution">
    <text evidence="13">The sequence shown here is derived from an EMBL/GenBank/DDBJ whole genome shotgun (WGS) entry which is preliminary data.</text>
</comment>